<dbReference type="SMART" id="SM00644">
    <property type="entry name" value="Ami_2"/>
    <property type="match status" value="1"/>
</dbReference>
<keyword evidence="1" id="KW-0929">Antimicrobial</keyword>
<evidence type="ECO:0000256" key="1">
    <source>
        <dbReference type="ARBA" id="ARBA00022529"/>
    </source>
</evidence>
<evidence type="ECO:0000256" key="2">
    <source>
        <dbReference type="ARBA" id="ARBA00022638"/>
    </source>
</evidence>
<evidence type="ECO:0000259" key="3">
    <source>
        <dbReference type="SMART" id="SM00644"/>
    </source>
</evidence>
<dbReference type="GO" id="GO:0042742">
    <property type="term" value="P:defense response to bacterium"/>
    <property type="evidence" value="ECO:0007669"/>
    <property type="project" value="UniProtKB-KW"/>
</dbReference>
<dbReference type="EMBL" id="BK015472">
    <property type="protein sequence ID" value="DAE08520.1"/>
    <property type="molecule type" value="Genomic_DNA"/>
</dbReference>
<dbReference type="InterPro" id="IPR036505">
    <property type="entry name" value="Amidase/PGRP_sf"/>
</dbReference>
<dbReference type="GO" id="GO:0001897">
    <property type="term" value="P:symbiont-mediated cytolysis of host cell"/>
    <property type="evidence" value="ECO:0007669"/>
    <property type="project" value="UniProtKB-ARBA"/>
</dbReference>
<evidence type="ECO:0000313" key="4">
    <source>
        <dbReference type="EMBL" id="DAE08520.1"/>
    </source>
</evidence>
<feature type="domain" description="N-acetylmuramoyl-L-alanine amidase" evidence="3">
    <location>
        <begin position="12"/>
        <end position="172"/>
    </location>
</feature>
<protein>
    <submittedName>
        <fullName evidence="4">N-acetylmuramoyl-L-alanine amidase</fullName>
    </submittedName>
</protein>
<dbReference type="Pfam" id="PF01510">
    <property type="entry name" value="Amidase_2"/>
    <property type="match status" value="1"/>
</dbReference>
<keyword evidence="2" id="KW-0081">Bacteriolytic enzyme</keyword>
<sequence>MNLHTVFATKNYCYTDLPNMSKVLGIMVHSTGCNNPNLRRYVGPDDGLLGPTSSANWNQRTINGKVQKLGVHGFIGKLKDGTVATYQVQKWNHKCYHCGVGTSGKSGNSNYIAFEICEDDLTDEAYCKACYREAVELCAYLCEMYKLNPLTNIVCHCEAYKKGFASNHADVMHWWKRFGLSMDQFRVDVKNEMEDNNMTDEKFAELMERYYANQAKKTCPDWAKEEFEEAKQMGITDGSAPMRPATRLETALMTKRAIKSTNK</sequence>
<name>A0A8S5PP24_9CAUD</name>
<reference evidence="4" key="1">
    <citation type="journal article" date="2021" name="Proc. Natl. Acad. Sci. U.S.A.">
        <title>A Catalog of Tens of Thousands of Viruses from Human Metagenomes Reveals Hidden Associations with Chronic Diseases.</title>
        <authorList>
            <person name="Tisza M.J."/>
            <person name="Buck C.B."/>
        </authorList>
    </citation>
    <scope>NUCLEOTIDE SEQUENCE</scope>
    <source>
        <strain evidence="4">CtwwN25</strain>
    </source>
</reference>
<dbReference type="InterPro" id="IPR002502">
    <property type="entry name" value="Amidase_domain"/>
</dbReference>
<dbReference type="GO" id="GO:0009253">
    <property type="term" value="P:peptidoglycan catabolic process"/>
    <property type="evidence" value="ECO:0007669"/>
    <property type="project" value="InterPro"/>
</dbReference>
<proteinExistence type="predicted"/>
<dbReference type="CDD" id="cd06583">
    <property type="entry name" value="PGRP"/>
    <property type="match status" value="1"/>
</dbReference>
<dbReference type="GO" id="GO:0008745">
    <property type="term" value="F:N-acetylmuramoyl-L-alanine amidase activity"/>
    <property type="evidence" value="ECO:0007669"/>
    <property type="project" value="InterPro"/>
</dbReference>
<organism evidence="4">
    <name type="scientific">Myoviridae sp. ctwwN25</name>
    <dbReference type="NCBI Taxonomy" id="2825209"/>
    <lineage>
        <taxon>Viruses</taxon>
        <taxon>Duplodnaviria</taxon>
        <taxon>Heunggongvirae</taxon>
        <taxon>Uroviricota</taxon>
        <taxon>Caudoviricetes</taxon>
    </lineage>
</organism>
<dbReference type="SUPFAM" id="SSF55846">
    <property type="entry name" value="N-acetylmuramoyl-L-alanine amidase-like"/>
    <property type="match status" value="1"/>
</dbReference>
<accession>A0A8S5PP24</accession>
<dbReference type="Gene3D" id="3.40.80.10">
    <property type="entry name" value="Peptidoglycan recognition protein-like"/>
    <property type="match status" value="1"/>
</dbReference>